<reference evidence="2 3" key="2">
    <citation type="journal article" date="2016" name="PeerJ">
        <title>Analysis of five complete genome sequences for members of the class Peribacteria in the recently recognized Peregrinibacteria bacterial phylum.</title>
        <authorList>
            <person name="Anantharaman K."/>
            <person name="Brown C.T."/>
            <person name="Burstein D."/>
            <person name="Castelle C.J."/>
            <person name="Probst A.J."/>
            <person name="Thomas B.C."/>
            <person name="Williams K.H."/>
            <person name="Banfield J.F."/>
        </authorList>
    </citation>
    <scope>NUCLEOTIDE SEQUENCE [LARGE SCALE GENOMIC DNA]</scope>
    <source>
        <strain evidence="2">RIFOXYD1_FULL_PER-ii_59_16</strain>
    </source>
</reference>
<accession>A0A0S1SJE7</accession>
<evidence type="ECO:0000313" key="2">
    <source>
        <dbReference type="EMBL" id="ALM13307.1"/>
    </source>
</evidence>
<evidence type="ECO:0000313" key="3">
    <source>
        <dbReference type="Proteomes" id="UP000069135"/>
    </source>
</evidence>
<proteinExistence type="predicted"/>
<dbReference type="EMBL" id="CP013065">
    <property type="protein sequence ID" value="ALM13307.1"/>
    <property type="molecule type" value="Genomic_DNA"/>
</dbReference>
<protein>
    <recommendedName>
        <fullName evidence="4">Ribosome-binding factor A</fullName>
    </recommendedName>
</protein>
<accession>A0A0S1STQ7</accession>
<dbReference type="STRING" id="1735162.PeribacterB2_0627"/>
<dbReference type="SUPFAM" id="SSF89919">
    <property type="entry name" value="Ribosome-binding factor A, RbfA"/>
    <property type="match status" value="1"/>
</dbReference>
<dbReference type="AlphaFoldDB" id="A0A0S1SN32"/>
<dbReference type="Pfam" id="PF02033">
    <property type="entry name" value="RBFA"/>
    <property type="match status" value="1"/>
</dbReference>
<dbReference type="GO" id="GO:0006364">
    <property type="term" value="P:rRNA processing"/>
    <property type="evidence" value="ECO:0007669"/>
    <property type="project" value="InterPro"/>
</dbReference>
<reference evidence="3" key="1">
    <citation type="submission" date="2015-10" db="EMBL/GenBank/DDBJ databases">
        <title>Analysis of five complete genome sequences for members of the class Peribacteria in the recently recognized Peregrinibacteria bacterial phylum.</title>
        <authorList>
            <person name="Anantharaman K."/>
            <person name="Brown C.T."/>
            <person name="Burstein D."/>
            <person name="Castelle C.J."/>
            <person name="Probst A.J."/>
            <person name="Thomas B.C."/>
            <person name="Williams K.H."/>
            <person name="Banfield J.F."/>
        </authorList>
    </citation>
    <scope>NUCLEOTIDE SEQUENCE [LARGE SCALE GENOMIC DNA]</scope>
</reference>
<dbReference type="InterPro" id="IPR000238">
    <property type="entry name" value="RbfA"/>
</dbReference>
<evidence type="ECO:0000256" key="1">
    <source>
        <dbReference type="ARBA" id="ARBA00022517"/>
    </source>
</evidence>
<gene>
    <name evidence="2" type="ORF">PeribacterD1_0628</name>
</gene>
<accession>A0A0S1SP27</accession>
<evidence type="ECO:0008006" key="4">
    <source>
        <dbReference type="Google" id="ProtNLM"/>
    </source>
</evidence>
<sequence length="97" mass="10876">MIGSVVREVVAPLLRECPPVCGIVSLTEVEVSADLSYATCLISALFENDQALAFLVSRLKELQTALGRTLQIHRVPKIRFRIDTRGQRAERLDELLR</sequence>
<name>A0A0S1SN32_9BACT</name>
<accession>A0A0S1SVQ2</accession>
<keyword evidence="1" id="KW-0690">Ribosome biogenesis</keyword>
<dbReference type="InterPro" id="IPR023799">
    <property type="entry name" value="RbfA_dom_sf"/>
</dbReference>
<accession>A0A0S1SN32</accession>
<dbReference type="Gene3D" id="3.30.300.20">
    <property type="match status" value="1"/>
</dbReference>
<dbReference type="KEGG" id="prf:PeribacterA2_0627"/>
<organism evidence="2 3">
    <name type="scientific">Candidatus Peribacter riflensis</name>
    <dbReference type="NCBI Taxonomy" id="1735162"/>
    <lineage>
        <taxon>Bacteria</taxon>
        <taxon>Candidatus Peregrinibacteriota</taxon>
        <taxon>Candidatus Peribacteria</taxon>
        <taxon>Candidatus Peribacterales</taxon>
        <taxon>Candidatus Peribacteraceae</taxon>
        <taxon>Candidatus Peribacter</taxon>
    </lineage>
</organism>
<dbReference type="InterPro" id="IPR015946">
    <property type="entry name" value="KH_dom-like_a/b"/>
</dbReference>
<dbReference type="Proteomes" id="UP000069135">
    <property type="component" value="Chromosome"/>
</dbReference>